<name>A0A930FPV7_9FIRM</name>
<gene>
    <name evidence="1" type="ORF">HXL70_06330</name>
</gene>
<evidence type="ECO:0000313" key="2">
    <source>
        <dbReference type="Proteomes" id="UP000757890"/>
    </source>
</evidence>
<evidence type="ECO:0000313" key="1">
    <source>
        <dbReference type="EMBL" id="MBF1129645.1"/>
    </source>
</evidence>
<dbReference type="EMBL" id="JABZMK010000040">
    <property type="protein sequence ID" value="MBF1129645.1"/>
    <property type="molecule type" value="Genomic_DNA"/>
</dbReference>
<sequence length="48" mass="5577">MLQIGETIQDKAIGMEIVKYFFLCYVCAAKDKRRIIRELIADTKNPTQ</sequence>
<accession>A0A930FPV7</accession>
<protein>
    <submittedName>
        <fullName evidence="1">Uncharacterized protein</fullName>
    </submittedName>
</protein>
<proteinExistence type="predicted"/>
<dbReference type="Proteomes" id="UP000757890">
    <property type="component" value="Unassembled WGS sequence"/>
</dbReference>
<organism evidence="1 2">
    <name type="scientific">Dialister invisus</name>
    <dbReference type="NCBI Taxonomy" id="218538"/>
    <lineage>
        <taxon>Bacteria</taxon>
        <taxon>Bacillati</taxon>
        <taxon>Bacillota</taxon>
        <taxon>Negativicutes</taxon>
        <taxon>Veillonellales</taxon>
        <taxon>Veillonellaceae</taxon>
        <taxon>Dialister</taxon>
    </lineage>
</organism>
<reference evidence="1" key="1">
    <citation type="submission" date="2020-04" db="EMBL/GenBank/DDBJ databases">
        <title>Deep metagenomics examines the oral microbiome during advanced dental caries in children, revealing novel taxa and co-occurrences with host molecules.</title>
        <authorList>
            <person name="Baker J.L."/>
            <person name="Morton J.T."/>
            <person name="Dinis M."/>
            <person name="Alvarez R."/>
            <person name="Tran N.C."/>
            <person name="Knight R."/>
            <person name="Edlund A."/>
        </authorList>
    </citation>
    <scope>NUCLEOTIDE SEQUENCE</scope>
    <source>
        <strain evidence="1">JCVI_32_bin.14</strain>
    </source>
</reference>
<comment type="caution">
    <text evidence="1">The sequence shown here is derived from an EMBL/GenBank/DDBJ whole genome shotgun (WGS) entry which is preliminary data.</text>
</comment>
<dbReference type="AlphaFoldDB" id="A0A930FPV7"/>